<keyword evidence="1" id="KW-1133">Transmembrane helix</keyword>
<evidence type="ECO:0000313" key="2">
    <source>
        <dbReference type="EMBL" id="OEL13971.1"/>
    </source>
</evidence>
<dbReference type="STRING" id="888268.A0A1E5UM76"/>
<feature type="transmembrane region" description="Helical" evidence="1">
    <location>
        <begin position="32"/>
        <end position="50"/>
    </location>
</feature>
<dbReference type="OrthoDB" id="5835829at2759"/>
<dbReference type="Proteomes" id="UP000095767">
    <property type="component" value="Unassembled WGS sequence"/>
</dbReference>
<organism evidence="2 3">
    <name type="scientific">Dichanthelium oligosanthes</name>
    <dbReference type="NCBI Taxonomy" id="888268"/>
    <lineage>
        <taxon>Eukaryota</taxon>
        <taxon>Viridiplantae</taxon>
        <taxon>Streptophyta</taxon>
        <taxon>Embryophyta</taxon>
        <taxon>Tracheophyta</taxon>
        <taxon>Spermatophyta</taxon>
        <taxon>Magnoliopsida</taxon>
        <taxon>Liliopsida</taxon>
        <taxon>Poales</taxon>
        <taxon>Poaceae</taxon>
        <taxon>PACMAD clade</taxon>
        <taxon>Panicoideae</taxon>
        <taxon>Panicodae</taxon>
        <taxon>Paniceae</taxon>
        <taxon>Dichantheliinae</taxon>
        <taxon>Dichanthelium</taxon>
    </lineage>
</organism>
<dbReference type="SUPFAM" id="SSF53756">
    <property type="entry name" value="UDP-Glycosyltransferase/glycogen phosphorylase"/>
    <property type="match status" value="1"/>
</dbReference>
<name>A0A1E5UM76_9POAL</name>
<dbReference type="AlphaFoldDB" id="A0A1E5UM76"/>
<accession>A0A1E5UM76</accession>
<keyword evidence="3" id="KW-1185">Reference proteome</keyword>
<evidence type="ECO:0000256" key="1">
    <source>
        <dbReference type="SAM" id="Phobius"/>
    </source>
</evidence>
<protein>
    <submittedName>
        <fullName evidence="2">Uncharacterized protein</fullName>
    </submittedName>
</protein>
<feature type="non-terminal residue" evidence="2">
    <location>
        <position position="1"/>
    </location>
</feature>
<gene>
    <name evidence="2" type="ORF">BAE44_0025010</name>
</gene>
<keyword evidence="1" id="KW-0472">Membrane</keyword>
<proteinExistence type="predicted"/>
<comment type="caution">
    <text evidence="2">The sequence shown here is derived from an EMBL/GenBank/DDBJ whole genome shotgun (WGS) entry which is preliminary data.</text>
</comment>
<reference evidence="2 3" key="1">
    <citation type="submission" date="2016-09" db="EMBL/GenBank/DDBJ databases">
        <title>The draft genome of Dichanthelium oligosanthes: A C3 panicoid grass species.</title>
        <authorList>
            <person name="Studer A.J."/>
            <person name="Schnable J.C."/>
            <person name="Brutnell T.P."/>
        </authorList>
    </citation>
    <scope>NUCLEOTIDE SEQUENCE [LARGE SCALE GENOMIC DNA]</scope>
    <source>
        <strain evidence="3">cv. Kellogg 1175</strain>
        <tissue evidence="2">Leaf</tissue>
    </source>
</reference>
<dbReference type="EMBL" id="LWDX02071669">
    <property type="protein sequence ID" value="OEL13971.1"/>
    <property type="molecule type" value="Genomic_DNA"/>
</dbReference>
<keyword evidence="1" id="KW-0812">Transmembrane</keyword>
<sequence>LAALEPRPDLLVHDGFLPWAKDAADSLGVPRLLSLGIGAFPSYIMLAVLAQKPHARVSSPTEPFEVDGLPGLRFTKADLAPPFDDP</sequence>
<dbReference type="Gene3D" id="3.40.50.2000">
    <property type="entry name" value="Glycogen Phosphorylase B"/>
    <property type="match status" value="1"/>
</dbReference>
<evidence type="ECO:0000313" key="3">
    <source>
        <dbReference type="Proteomes" id="UP000095767"/>
    </source>
</evidence>